<dbReference type="RefSeq" id="WP_310344806.1">
    <property type="nucleotide sequence ID" value="NZ_JAVDXO010000008.1"/>
</dbReference>
<evidence type="ECO:0008006" key="3">
    <source>
        <dbReference type="Google" id="ProtNLM"/>
    </source>
</evidence>
<keyword evidence="2" id="KW-1185">Reference proteome</keyword>
<gene>
    <name evidence="1" type="ORF">J2X15_003345</name>
</gene>
<dbReference type="Proteomes" id="UP001268089">
    <property type="component" value="Unassembled WGS sequence"/>
</dbReference>
<protein>
    <recommendedName>
        <fullName evidence="3">Phosphoglycerate mutase</fullName>
    </recommendedName>
</protein>
<accession>A0ABU1ZR84</accession>
<comment type="caution">
    <text evidence="1">The sequence shown here is derived from an EMBL/GenBank/DDBJ whole genome shotgun (WGS) entry which is preliminary data.</text>
</comment>
<proteinExistence type="predicted"/>
<evidence type="ECO:0000313" key="2">
    <source>
        <dbReference type="Proteomes" id="UP001268089"/>
    </source>
</evidence>
<dbReference type="EMBL" id="JAVDXO010000008">
    <property type="protein sequence ID" value="MDR7308040.1"/>
    <property type="molecule type" value="Genomic_DNA"/>
</dbReference>
<name>A0ABU1ZR84_9BURK</name>
<organism evidence="1 2">
    <name type="scientific">Rhodoferax saidenbachensis</name>
    <dbReference type="NCBI Taxonomy" id="1484693"/>
    <lineage>
        <taxon>Bacteria</taxon>
        <taxon>Pseudomonadati</taxon>
        <taxon>Pseudomonadota</taxon>
        <taxon>Betaproteobacteria</taxon>
        <taxon>Burkholderiales</taxon>
        <taxon>Comamonadaceae</taxon>
        <taxon>Rhodoferax</taxon>
    </lineage>
</organism>
<evidence type="ECO:0000313" key="1">
    <source>
        <dbReference type="EMBL" id="MDR7308040.1"/>
    </source>
</evidence>
<sequence length="315" mass="34294">MHTVIPHAAPAGPQCQAAIAQLSLPNLGELVSLLDPKPPLLGSVESLTPLHERVRAKSLGLQGADGLVPWAALDAEHLGLTKAHGTTGWAWITPCHWQINADHVAMDHPDTLALGAHASDALRATMQPYFAEDGISLHALSNSTWLAQGAVFTDLPTASLARACGTQVDNWMPRQPEAQGLRRLQNEMQMLLYTHPVNDARSAQGQPTVNSFWISGTGRLPAHTPLAPGERIDMVLALEAAALRDDAYQWLKAWHTLDSTVIATLLQRAKAGQPLQLTLCGERLAPTFELKNTAWWNRLQRRFTAPPPQELLLTL</sequence>
<reference evidence="1 2" key="1">
    <citation type="submission" date="2023-07" db="EMBL/GenBank/DDBJ databases">
        <title>Sorghum-associated microbial communities from plants grown in Nebraska, USA.</title>
        <authorList>
            <person name="Schachtman D."/>
        </authorList>
    </citation>
    <scope>NUCLEOTIDE SEQUENCE [LARGE SCALE GENOMIC DNA]</scope>
    <source>
        <strain evidence="1 2">BE308</strain>
    </source>
</reference>